<keyword evidence="8" id="KW-0645">Protease</keyword>
<evidence type="ECO:0000256" key="4">
    <source>
        <dbReference type="ARBA" id="ARBA00022989"/>
    </source>
</evidence>
<proteinExistence type="inferred from homology"/>
<evidence type="ECO:0000313" key="9">
    <source>
        <dbReference type="Proteomes" id="UP000317496"/>
    </source>
</evidence>
<dbReference type="GO" id="GO:0006508">
    <property type="term" value="P:proteolysis"/>
    <property type="evidence" value="ECO:0007669"/>
    <property type="project" value="UniProtKB-KW"/>
</dbReference>
<gene>
    <name evidence="8" type="ORF">FNB15_01065</name>
</gene>
<comment type="function">
    <text evidence="6">HflC and HflK could regulate a protease.</text>
</comment>
<evidence type="ECO:0000256" key="1">
    <source>
        <dbReference type="ARBA" id="ARBA00004167"/>
    </source>
</evidence>
<dbReference type="PANTHER" id="PTHR42911:SF1">
    <property type="entry name" value="MODULATOR OF FTSH PROTEASE HFLC"/>
    <property type="match status" value="1"/>
</dbReference>
<dbReference type="InterPro" id="IPR001107">
    <property type="entry name" value="Band_7"/>
</dbReference>
<comment type="similarity">
    <text evidence="2 6">Belongs to the band 7/mec-2 family. HflC subfamily.</text>
</comment>
<dbReference type="Gene3D" id="3.30.479.30">
    <property type="entry name" value="Band 7 domain"/>
    <property type="match status" value="1"/>
</dbReference>
<feature type="domain" description="Band 7" evidence="7">
    <location>
        <begin position="22"/>
        <end position="184"/>
    </location>
</feature>
<dbReference type="KEGG" id="fer:FNB15_01065"/>
<reference evidence="8 9" key="1">
    <citation type="submission" date="2019-07" db="EMBL/GenBank/DDBJ databases">
        <title>Genome sequencing for Ferrovibrio sp. K5.</title>
        <authorList>
            <person name="Park S.-J."/>
        </authorList>
    </citation>
    <scope>NUCLEOTIDE SEQUENCE [LARGE SCALE GENOMIC DNA]</scope>
    <source>
        <strain evidence="8 9">K5</strain>
    </source>
</reference>
<dbReference type="RefSeq" id="WP_144066934.1">
    <property type="nucleotide sequence ID" value="NZ_CP041636.1"/>
</dbReference>
<dbReference type="InterPro" id="IPR036013">
    <property type="entry name" value="Band_7/SPFH_dom_sf"/>
</dbReference>
<dbReference type="EMBL" id="CP041636">
    <property type="protein sequence ID" value="QDO95953.1"/>
    <property type="molecule type" value="Genomic_DNA"/>
</dbReference>
<dbReference type="InterPro" id="IPR010200">
    <property type="entry name" value="HflC"/>
</dbReference>
<dbReference type="OrthoDB" id="9812991at2"/>
<dbReference type="AlphaFoldDB" id="A0A516GWN8"/>
<evidence type="ECO:0000256" key="2">
    <source>
        <dbReference type="ARBA" id="ARBA00007862"/>
    </source>
</evidence>
<organism evidence="8 9">
    <name type="scientific">Ferrovibrio terrae</name>
    <dbReference type="NCBI Taxonomy" id="2594003"/>
    <lineage>
        <taxon>Bacteria</taxon>
        <taxon>Pseudomonadati</taxon>
        <taxon>Pseudomonadota</taxon>
        <taxon>Alphaproteobacteria</taxon>
        <taxon>Rhodospirillales</taxon>
        <taxon>Rhodospirillaceae</taxon>
        <taxon>Ferrovibrio</taxon>
    </lineage>
</organism>
<dbReference type="SMART" id="SM00244">
    <property type="entry name" value="PHB"/>
    <property type="match status" value="1"/>
</dbReference>
<keyword evidence="9" id="KW-1185">Reference proteome</keyword>
<evidence type="ECO:0000256" key="3">
    <source>
        <dbReference type="ARBA" id="ARBA00022692"/>
    </source>
</evidence>
<dbReference type="SUPFAM" id="SSF117892">
    <property type="entry name" value="Band 7/SPFH domain"/>
    <property type="match status" value="1"/>
</dbReference>
<evidence type="ECO:0000256" key="5">
    <source>
        <dbReference type="ARBA" id="ARBA00023136"/>
    </source>
</evidence>
<dbReference type="Pfam" id="PF01145">
    <property type="entry name" value="Band_7"/>
    <property type="match status" value="1"/>
</dbReference>
<name>A0A516GWN8_9PROT</name>
<dbReference type="GO" id="GO:0008233">
    <property type="term" value="F:peptidase activity"/>
    <property type="evidence" value="ECO:0007669"/>
    <property type="project" value="UniProtKB-KW"/>
</dbReference>
<evidence type="ECO:0000256" key="6">
    <source>
        <dbReference type="PIRNR" id="PIRNR005651"/>
    </source>
</evidence>
<evidence type="ECO:0000259" key="7">
    <source>
        <dbReference type="SMART" id="SM00244"/>
    </source>
</evidence>
<keyword evidence="4" id="KW-1133">Transmembrane helix</keyword>
<dbReference type="Proteomes" id="UP000317496">
    <property type="component" value="Chromosome"/>
</dbReference>
<keyword evidence="5" id="KW-0472">Membrane</keyword>
<dbReference type="PIRSF" id="PIRSF005651">
    <property type="entry name" value="HflC"/>
    <property type="match status" value="1"/>
</dbReference>
<sequence length="296" mass="33430">MNRSLLTIVVIVLVAAGFLVKASLFTVHQAQQALVVQFGDPRSVITEPGLNVKIPLIQDVVYFDKRILGLDAQPEEILTTDQRRLVVDSFVRYKITNPLLFYQTVRNETGLRGRLAPSVANAFRGAFGKLDASTIISGDRPSAMQQVTNTLQEDSRRLGIELVDVRIKRADFPDTIGQAIFRRMQTERQREANEQRATGFELSERIRSEAERQRTILIADARRRSEILRGEGDAERTKIFAEAANKDPQFYDFYRSLQAYTKALQPGDTTMVLSPDSEFFKYFDSATGAPRRPAGR</sequence>
<dbReference type="GO" id="GO:0016020">
    <property type="term" value="C:membrane"/>
    <property type="evidence" value="ECO:0007669"/>
    <property type="project" value="UniProtKB-SubCell"/>
</dbReference>
<keyword evidence="3" id="KW-0812">Transmembrane</keyword>
<protein>
    <recommendedName>
        <fullName evidence="6">Protein HflC</fullName>
    </recommendedName>
</protein>
<accession>A0A516GWN8</accession>
<comment type="subcellular location">
    <subcellularLocation>
        <location evidence="1">Membrane</location>
        <topology evidence="1">Single-pass membrane protein</topology>
    </subcellularLocation>
</comment>
<keyword evidence="8" id="KW-0378">Hydrolase</keyword>
<dbReference type="CDD" id="cd03405">
    <property type="entry name" value="SPFH_HflC"/>
    <property type="match status" value="1"/>
</dbReference>
<dbReference type="PANTHER" id="PTHR42911">
    <property type="entry name" value="MODULATOR OF FTSH PROTEASE HFLC"/>
    <property type="match status" value="1"/>
</dbReference>
<evidence type="ECO:0000313" key="8">
    <source>
        <dbReference type="EMBL" id="QDO95953.1"/>
    </source>
</evidence>